<dbReference type="OrthoDB" id="96345at2759"/>
<feature type="compositionally biased region" description="Low complexity" evidence="1">
    <location>
        <begin position="183"/>
        <end position="194"/>
    </location>
</feature>
<reference evidence="2" key="1">
    <citation type="submission" date="2020-01" db="EMBL/GenBank/DDBJ databases">
        <title>Genome Sequencing of Three Apophysomyces-Like Fungal Strains Confirms a Novel Fungal Genus in the Mucoromycota with divergent Burkholderia-like Endosymbiotic Bacteria.</title>
        <authorList>
            <person name="Stajich J.E."/>
            <person name="Macias A.M."/>
            <person name="Carter-House D."/>
            <person name="Lovett B."/>
            <person name="Kasson L.R."/>
            <person name="Berry K."/>
            <person name="Grigoriev I."/>
            <person name="Chang Y."/>
            <person name="Spatafora J."/>
            <person name="Kasson M.T."/>
        </authorList>
    </citation>
    <scope>NUCLEOTIDE SEQUENCE</scope>
    <source>
        <strain evidence="2">NRRL A-21654</strain>
    </source>
</reference>
<evidence type="ECO:0000256" key="1">
    <source>
        <dbReference type="SAM" id="MobiDB-lite"/>
    </source>
</evidence>
<protein>
    <submittedName>
        <fullName evidence="2">Uncharacterized protein</fullName>
    </submittedName>
</protein>
<keyword evidence="3" id="KW-1185">Reference proteome</keyword>
<sequence>MTTCTTTTKGKKPYKSWLKDGVNGGPCSMDVLVNWLSVKANYAKWRGDDSERTPKKILLEDIIDNMREVGIYHRLAKDVASKISTLQSNYRSAREWTETEGKNLRQAGAQEEVIHEEILKRFPYWDALHKVFGSTRSSSWPMSISSIMHRDEEELLQEISNPEDEPLKKKRRVRLLLSNDQQPSSNTLSRSSSTSPPPTPSTTPVLIRPMPRVSLLTSRAQSHLEKRDALLAESLVQVTREKEAGRMKRSQDMLDFLREKRVEREQLLIEKEKTRRIKAKADLVKHLLDAGFTKAEIAEQLKET</sequence>
<comment type="caution">
    <text evidence="2">The sequence shown here is derived from an EMBL/GenBank/DDBJ whole genome shotgun (WGS) entry which is preliminary data.</text>
</comment>
<evidence type="ECO:0000313" key="3">
    <source>
        <dbReference type="Proteomes" id="UP000605846"/>
    </source>
</evidence>
<organism evidence="2 3">
    <name type="scientific">Apophysomyces ossiformis</name>
    <dbReference type="NCBI Taxonomy" id="679940"/>
    <lineage>
        <taxon>Eukaryota</taxon>
        <taxon>Fungi</taxon>
        <taxon>Fungi incertae sedis</taxon>
        <taxon>Mucoromycota</taxon>
        <taxon>Mucoromycotina</taxon>
        <taxon>Mucoromycetes</taxon>
        <taxon>Mucorales</taxon>
        <taxon>Mucorineae</taxon>
        <taxon>Mucoraceae</taxon>
        <taxon>Apophysomyces</taxon>
    </lineage>
</organism>
<dbReference type="PANTHER" id="PTHR33324:SF2">
    <property type="entry name" value="MYB_SANT-LIKE DNA-BINDING DOMAIN-CONTAINING PROTEIN"/>
    <property type="match status" value="1"/>
</dbReference>
<evidence type="ECO:0000313" key="2">
    <source>
        <dbReference type="EMBL" id="KAF7727617.1"/>
    </source>
</evidence>
<name>A0A8H7EU93_9FUNG</name>
<accession>A0A8H7EU93</accession>
<dbReference type="PANTHER" id="PTHR33324">
    <property type="entry name" value="EXPRESSED PROTEIN"/>
    <property type="match status" value="1"/>
</dbReference>
<dbReference type="Proteomes" id="UP000605846">
    <property type="component" value="Unassembled WGS sequence"/>
</dbReference>
<gene>
    <name evidence="2" type="ORF">EC973_007378</name>
</gene>
<feature type="region of interest" description="Disordered" evidence="1">
    <location>
        <begin position="177"/>
        <end position="207"/>
    </location>
</feature>
<dbReference type="EMBL" id="JABAYA010000053">
    <property type="protein sequence ID" value="KAF7727617.1"/>
    <property type="molecule type" value="Genomic_DNA"/>
</dbReference>
<proteinExistence type="predicted"/>
<dbReference type="AlphaFoldDB" id="A0A8H7EU93"/>